<dbReference type="RefSeq" id="WP_125484387.1">
    <property type="nucleotide sequence ID" value="NZ_RSDW01000001.1"/>
</dbReference>
<feature type="domain" description="MacB-like periplasmic core" evidence="9">
    <location>
        <begin position="23"/>
        <end position="217"/>
    </location>
</feature>
<proteinExistence type="inferred from homology"/>
<keyword evidence="5 7" id="KW-0472">Membrane</keyword>
<comment type="similarity">
    <text evidence="6">Belongs to the ABC-4 integral membrane protein family.</text>
</comment>
<evidence type="ECO:0000256" key="6">
    <source>
        <dbReference type="ARBA" id="ARBA00038076"/>
    </source>
</evidence>
<gene>
    <name evidence="10" type="ORF">EDE15_1164</name>
</gene>
<feature type="transmembrane region" description="Helical" evidence="7">
    <location>
        <begin position="334"/>
        <end position="356"/>
    </location>
</feature>
<evidence type="ECO:0000313" key="11">
    <source>
        <dbReference type="Proteomes" id="UP000269669"/>
    </source>
</evidence>
<feature type="transmembrane region" description="Helical" evidence="7">
    <location>
        <begin position="245"/>
        <end position="267"/>
    </location>
</feature>
<sequence>MSASWSLINRFVFSNLARRPIRTILSVLAIAVEVTMILTLVGVSYGTLDGTARRARGVGADILIRPPGSSIISLSTAPMSDKLVSLLASRPGVAMAIGTVVQPLQGLDTVTGLDLNQFSKMSGGFHFLEGGPFQTDDDILIDEFYAREKRLHAGDNLNLIGHDWHVAGVFESGKLTRICIRLPVLQQLTGNPNHLSQIYLKVDNPAHVQDVVDELRKTLPGYPVYTMEEFTSLLSINSVGLLRNFIGVVIAIAIVVGFIVVSMAMYTAVLERTREIGILRSLGASSSFIFSLLLKETLLLALVGTGIGIVFTYFAQWSIEHIGHSGLTQETVYAWWPIAGAIAITGAILGTLAPAFKAIHQEVTQALSYE</sequence>
<evidence type="ECO:0000259" key="8">
    <source>
        <dbReference type="Pfam" id="PF02687"/>
    </source>
</evidence>
<dbReference type="PANTHER" id="PTHR30572:SF4">
    <property type="entry name" value="ABC TRANSPORTER PERMEASE YTRF"/>
    <property type="match status" value="1"/>
</dbReference>
<evidence type="ECO:0000256" key="1">
    <source>
        <dbReference type="ARBA" id="ARBA00004651"/>
    </source>
</evidence>
<keyword evidence="11" id="KW-1185">Reference proteome</keyword>
<dbReference type="OrthoDB" id="9770036at2"/>
<evidence type="ECO:0000256" key="2">
    <source>
        <dbReference type="ARBA" id="ARBA00022475"/>
    </source>
</evidence>
<comment type="caution">
    <text evidence="10">The sequence shown here is derived from an EMBL/GenBank/DDBJ whole genome shotgun (WGS) entry which is preliminary data.</text>
</comment>
<evidence type="ECO:0000313" key="10">
    <source>
        <dbReference type="EMBL" id="RSL15670.1"/>
    </source>
</evidence>
<dbReference type="InterPro" id="IPR050250">
    <property type="entry name" value="Macrolide_Exporter_MacB"/>
</dbReference>
<keyword evidence="3 7" id="KW-0812">Transmembrane</keyword>
<dbReference type="PANTHER" id="PTHR30572">
    <property type="entry name" value="MEMBRANE COMPONENT OF TRANSPORTER-RELATED"/>
    <property type="match status" value="1"/>
</dbReference>
<evidence type="ECO:0000256" key="7">
    <source>
        <dbReference type="SAM" id="Phobius"/>
    </source>
</evidence>
<comment type="subcellular location">
    <subcellularLocation>
        <location evidence="1">Cell membrane</location>
        <topology evidence="1">Multi-pass membrane protein</topology>
    </subcellularLocation>
</comment>
<dbReference type="Pfam" id="PF02687">
    <property type="entry name" value="FtsX"/>
    <property type="match status" value="1"/>
</dbReference>
<dbReference type="EMBL" id="RSDW01000001">
    <property type="protein sequence ID" value="RSL15670.1"/>
    <property type="molecule type" value="Genomic_DNA"/>
</dbReference>
<feature type="domain" description="ABC3 transporter permease C-terminal" evidence="8">
    <location>
        <begin position="248"/>
        <end position="361"/>
    </location>
</feature>
<dbReference type="Pfam" id="PF12704">
    <property type="entry name" value="MacB_PCD"/>
    <property type="match status" value="1"/>
</dbReference>
<evidence type="ECO:0000256" key="4">
    <source>
        <dbReference type="ARBA" id="ARBA00022989"/>
    </source>
</evidence>
<dbReference type="InterPro" id="IPR003838">
    <property type="entry name" value="ABC3_permease_C"/>
</dbReference>
<protein>
    <submittedName>
        <fullName evidence="10">Putative ABC transport system permease protein</fullName>
    </submittedName>
</protein>
<dbReference type="GO" id="GO:0005886">
    <property type="term" value="C:plasma membrane"/>
    <property type="evidence" value="ECO:0007669"/>
    <property type="project" value="UniProtKB-SubCell"/>
</dbReference>
<evidence type="ECO:0000256" key="3">
    <source>
        <dbReference type="ARBA" id="ARBA00022692"/>
    </source>
</evidence>
<evidence type="ECO:0000256" key="5">
    <source>
        <dbReference type="ARBA" id="ARBA00023136"/>
    </source>
</evidence>
<feature type="transmembrane region" description="Helical" evidence="7">
    <location>
        <begin position="288"/>
        <end position="314"/>
    </location>
</feature>
<accession>A0A428MFJ0</accession>
<feature type="transmembrane region" description="Helical" evidence="7">
    <location>
        <begin position="21"/>
        <end position="45"/>
    </location>
</feature>
<keyword evidence="4 7" id="KW-1133">Transmembrane helix</keyword>
<dbReference type="GO" id="GO:0022857">
    <property type="term" value="F:transmembrane transporter activity"/>
    <property type="evidence" value="ECO:0007669"/>
    <property type="project" value="TreeGrafter"/>
</dbReference>
<evidence type="ECO:0000259" key="9">
    <source>
        <dbReference type="Pfam" id="PF12704"/>
    </source>
</evidence>
<dbReference type="Proteomes" id="UP000269669">
    <property type="component" value="Unassembled WGS sequence"/>
</dbReference>
<reference evidence="10 11" key="1">
    <citation type="submission" date="2018-12" db="EMBL/GenBank/DDBJ databases">
        <title>Sequencing of bacterial isolates from soil warming experiment in Harvard Forest, Massachusetts, USA.</title>
        <authorList>
            <person name="Deangelis K."/>
        </authorList>
    </citation>
    <scope>NUCLEOTIDE SEQUENCE [LARGE SCALE GENOMIC DNA]</scope>
    <source>
        <strain evidence="10 11">EB153</strain>
    </source>
</reference>
<name>A0A428MFJ0_9BACT</name>
<dbReference type="AlphaFoldDB" id="A0A428MFJ0"/>
<dbReference type="InterPro" id="IPR025857">
    <property type="entry name" value="MacB_PCD"/>
</dbReference>
<keyword evidence="2" id="KW-1003">Cell membrane</keyword>
<organism evidence="10 11">
    <name type="scientific">Edaphobacter aggregans</name>
    <dbReference type="NCBI Taxonomy" id="570835"/>
    <lineage>
        <taxon>Bacteria</taxon>
        <taxon>Pseudomonadati</taxon>
        <taxon>Acidobacteriota</taxon>
        <taxon>Terriglobia</taxon>
        <taxon>Terriglobales</taxon>
        <taxon>Acidobacteriaceae</taxon>
        <taxon>Edaphobacter</taxon>
    </lineage>
</organism>